<sequence>MDEGQDIRDVIVMEDKFGECINEETGQVTPVRRLTLTNSQRMSVQVIDYGATITTIKVPDKRGNVDDVVLGFDDMKGYLDSKNPYFGSTVGRVANRIAGGKFTISNQEHKISQNVDVNHLHGGFKGFDKVMWSTDVQGAKVVMTHMSPDGDEGYPGAVIATTTFELTADNRLFITMEAVSTKPTPVNLTNHSYFNLAGHGMGSEGAYNQIVNINADYITTMDDNLIVTGELTPVANSSYDLRIPKFLGTAIKELVEPGFDFNYCLNKSLIQPTGLTFAARAFDPESGRYMEVHTDQPGIQFYTGNYIADITGKKGASYSKHCAYCFETQNYPNAVNIANFPNSVIRPGEKYKHVVSYSFGVQQIFLLI</sequence>
<dbReference type="AlphaFoldDB" id="A0A8D9ERT4"/>
<comment type="pathway">
    <text evidence="4">Carbohydrate metabolism; galactose metabolism.</text>
</comment>
<keyword evidence="9" id="KW-0597">Phosphoprotein</keyword>
<dbReference type="GO" id="GO:0005737">
    <property type="term" value="C:cytoplasm"/>
    <property type="evidence" value="ECO:0007669"/>
    <property type="project" value="UniProtKB-SubCell"/>
</dbReference>
<protein>
    <recommendedName>
        <fullName evidence="13">Aldose 1-epimerase</fullName>
        <ecNumber evidence="13">5.1.3.3</ecNumber>
    </recommendedName>
</protein>
<dbReference type="InterPro" id="IPR047215">
    <property type="entry name" value="Galactose_mutarotase-like"/>
</dbReference>
<keyword evidence="11 13" id="KW-0119">Carbohydrate metabolism</keyword>
<proteinExistence type="inferred from homology"/>
<dbReference type="UniPathway" id="UPA00242"/>
<evidence type="ECO:0000256" key="4">
    <source>
        <dbReference type="ARBA" id="ARBA00004947"/>
    </source>
</evidence>
<evidence type="ECO:0000256" key="6">
    <source>
        <dbReference type="ARBA" id="ARBA00006206"/>
    </source>
</evidence>
<evidence type="ECO:0000256" key="2">
    <source>
        <dbReference type="ARBA" id="ARBA00001712"/>
    </source>
</evidence>
<evidence type="ECO:0000256" key="15">
    <source>
        <dbReference type="PIRSR" id="PIRSR005096-2"/>
    </source>
</evidence>
<feature type="binding site" evidence="16">
    <location>
        <begin position="95"/>
        <end position="96"/>
    </location>
    <ligand>
        <name>beta-D-galactose</name>
        <dbReference type="ChEBI" id="CHEBI:27667"/>
    </ligand>
</feature>
<evidence type="ECO:0000256" key="5">
    <source>
        <dbReference type="ARBA" id="ARBA00005028"/>
    </source>
</evidence>
<feature type="binding site" evidence="16">
    <location>
        <begin position="191"/>
        <end position="193"/>
    </location>
    <ligand>
        <name>beta-D-galactose</name>
        <dbReference type="ChEBI" id="CHEBI:27667"/>
    </ligand>
</feature>
<dbReference type="SUPFAM" id="SSF74650">
    <property type="entry name" value="Galactose mutarotase-like"/>
    <property type="match status" value="1"/>
</dbReference>
<dbReference type="CDD" id="cd09019">
    <property type="entry name" value="galactose_mutarotase_like"/>
    <property type="match status" value="1"/>
</dbReference>
<organism evidence="17">
    <name type="scientific">Cacopsylla melanoneura</name>
    <dbReference type="NCBI Taxonomy" id="428564"/>
    <lineage>
        <taxon>Eukaryota</taxon>
        <taxon>Metazoa</taxon>
        <taxon>Ecdysozoa</taxon>
        <taxon>Arthropoda</taxon>
        <taxon>Hexapoda</taxon>
        <taxon>Insecta</taxon>
        <taxon>Pterygota</taxon>
        <taxon>Neoptera</taxon>
        <taxon>Paraneoptera</taxon>
        <taxon>Hemiptera</taxon>
        <taxon>Sternorrhyncha</taxon>
        <taxon>Psylloidea</taxon>
        <taxon>Psyllidae</taxon>
        <taxon>Psyllinae</taxon>
        <taxon>Cacopsylla</taxon>
    </lineage>
</organism>
<evidence type="ECO:0000256" key="12">
    <source>
        <dbReference type="ARBA" id="ARBA00045743"/>
    </source>
</evidence>
<evidence type="ECO:0000256" key="1">
    <source>
        <dbReference type="ARBA" id="ARBA00001614"/>
    </source>
</evidence>
<evidence type="ECO:0000256" key="14">
    <source>
        <dbReference type="PIRSR" id="PIRSR005096-1"/>
    </source>
</evidence>
<dbReference type="EMBL" id="HBUF01559585">
    <property type="protein sequence ID" value="CAG6761683.1"/>
    <property type="molecule type" value="Transcribed_RNA"/>
</dbReference>
<dbReference type="GO" id="GO:0033499">
    <property type="term" value="P:galactose catabolic process via UDP-galactose, Leloir pathway"/>
    <property type="evidence" value="ECO:0007669"/>
    <property type="project" value="TreeGrafter"/>
</dbReference>
<dbReference type="FunFam" id="2.70.98.10:FF:000003">
    <property type="entry name" value="Aldose 1-epimerase"/>
    <property type="match status" value="1"/>
</dbReference>
<accession>A0A8D9ERT4</accession>
<keyword evidence="8" id="KW-0963">Cytoplasm</keyword>
<dbReference type="InterPro" id="IPR014718">
    <property type="entry name" value="GH-type_carb-bd"/>
</dbReference>
<evidence type="ECO:0000256" key="11">
    <source>
        <dbReference type="ARBA" id="ARBA00023277"/>
    </source>
</evidence>
<dbReference type="PANTHER" id="PTHR10091">
    <property type="entry name" value="ALDOSE-1-EPIMERASE"/>
    <property type="match status" value="1"/>
</dbReference>
<dbReference type="Pfam" id="PF01263">
    <property type="entry name" value="Aldose_epim"/>
    <property type="match status" value="1"/>
</dbReference>
<dbReference type="GO" id="GO:0004034">
    <property type="term" value="F:aldose 1-epimerase activity"/>
    <property type="evidence" value="ECO:0007669"/>
    <property type="project" value="UniProtKB-EC"/>
</dbReference>
<dbReference type="EMBL" id="HBUF01074104">
    <property type="protein sequence ID" value="CAG6630550.1"/>
    <property type="molecule type" value="Transcribed_RNA"/>
</dbReference>
<comment type="subcellular location">
    <subcellularLocation>
        <location evidence="3">Cytoplasm</location>
    </subcellularLocation>
</comment>
<feature type="active site" description="Proton acceptor" evidence="14">
    <location>
        <position position="327"/>
    </location>
</feature>
<comment type="pathway">
    <text evidence="5 13">Carbohydrate metabolism; hexose metabolism.</text>
</comment>
<dbReference type="EMBL" id="HBUF01074103">
    <property type="protein sequence ID" value="CAG6630548.1"/>
    <property type="molecule type" value="Transcribed_RNA"/>
</dbReference>
<feature type="binding site" evidence="15">
    <location>
        <position position="260"/>
    </location>
    <ligand>
        <name>beta-D-galactose</name>
        <dbReference type="ChEBI" id="CHEBI:27667"/>
    </ligand>
</feature>
<evidence type="ECO:0000256" key="13">
    <source>
        <dbReference type="PIRNR" id="PIRNR005096"/>
    </source>
</evidence>
<dbReference type="UniPathway" id="UPA00214"/>
<name>A0A8D9ERT4_9HEMI</name>
<dbReference type="GO" id="GO:0006006">
    <property type="term" value="P:glucose metabolic process"/>
    <property type="evidence" value="ECO:0007669"/>
    <property type="project" value="TreeGrafter"/>
</dbReference>
<comment type="similarity">
    <text evidence="6 13">Belongs to the aldose epimerase family.</text>
</comment>
<dbReference type="PROSITE" id="PS00545">
    <property type="entry name" value="ALDOSE_1_EPIMERASE"/>
    <property type="match status" value="1"/>
</dbReference>
<dbReference type="EMBL" id="HBUF01559584">
    <property type="protein sequence ID" value="CAG6761681.1"/>
    <property type="molecule type" value="Transcribed_RNA"/>
</dbReference>
<feature type="active site" description="Proton donor" evidence="14">
    <location>
        <position position="191"/>
    </location>
</feature>
<reference evidence="17" key="1">
    <citation type="submission" date="2021-05" db="EMBL/GenBank/DDBJ databases">
        <authorList>
            <person name="Alioto T."/>
            <person name="Alioto T."/>
            <person name="Gomez Garrido J."/>
        </authorList>
    </citation>
    <scope>NUCLEOTIDE SEQUENCE</scope>
</reference>
<evidence type="ECO:0000256" key="16">
    <source>
        <dbReference type="PIRSR" id="PIRSR005096-3"/>
    </source>
</evidence>
<dbReference type="EMBL" id="HBUF01559586">
    <property type="protein sequence ID" value="CAG6761685.1"/>
    <property type="molecule type" value="Transcribed_RNA"/>
</dbReference>
<evidence type="ECO:0000256" key="10">
    <source>
        <dbReference type="ARBA" id="ARBA00023235"/>
    </source>
</evidence>
<dbReference type="PANTHER" id="PTHR10091:SF0">
    <property type="entry name" value="GALACTOSE MUTAROTASE"/>
    <property type="match status" value="1"/>
</dbReference>
<comment type="catalytic activity">
    <reaction evidence="2">
        <text>alpha-D-galactose = beta-D-galactose</text>
        <dbReference type="Rhea" id="RHEA:28675"/>
        <dbReference type="ChEBI" id="CHEBI:27667"/>
        <dbReference type="ChEBI" id="CHEBI:28061"/>
        <dbReference type="EC" id="5.1.3.3"/>
    </reaction>
    <physiologicalReaction direction="right-to-left" evidence="2">
        <dbReference type="Rhea" id="RHEA:28677"/>
    </physiologicalReaction>
</comment>
<evidence type="ECO:0000256" key="3">
    <source>
        <dbReference type="ARBA" id="ARBA00004496"/>
    </source>
</evidence>
<dbReference type="InterPro" id="IPR018052">
    <property type="entry name" value="Ald1_epimerase_CS"/>
</dbReference>
<dbReference type="PIRSF" id="PIRSF005096">
    <property type="entry name" value="GALM"/>
    <property type="match status" value="1"/>
</dbReference>
<comment type="subunit">
    <text evidence="7">Monomer.</text>
</comment>
<keyword evidence="10 13" id="KW-0413">Isomerase</keyword>
<evidence type="ECO:0000256" key="8">
    <source>
        <dbReference type="ARBA" id="ARBA00022490"/>
    </source>
</evidence>
<dbReference type="Gene3D" id="2.70.98.10">
    <property type="match status" value="1"/>
</dbReference>
<dbReference type="InterPro" id="IPR008183">
    <property type="entry name" value="Aldose_1/G6P_1-epimerase"/>
</dbReference>
<dbReference type="InterPro" id="IPR011013">
    <property type="entry name" value="Gal_mutarotase_sf_dom"/>
</dbReference>
<dbReference type="InterPro" id="IPR015443">
    <property type="entry name" value="Aldose_1-epimerase"/>
</dbReference>
<evidence type="ECO:0000256" key="7">
    <source>
        <dbReference type="ARBA" id="ARBA00011245"/>
    </source>
</evidence>
<dbReference type="EC" id="5.1.3.3" evidence="13"/>
<evidence type="ECO:0000313" key="17">
    <source>
        <dbReference type="EMBL" id="CAG6761685.1"/>
    </source>
</evidence>
<comment type="catalytic activity">
    <reaction evidence="1 13">
        <text>alpha-D-glucose = beta-D-glucose</text>
        <dbReference type="Rhea" id="RHEA:10264"/>
        <dbReference type="ChEBI" id="CHEBI:15903"/>
        <dbReference type="ChEBI" id="CHEBI:17925"/>
        <dbReference type="EC" id="5.1.3.3"/>
    </reaction>
</comment>
<dbReference type="NCBIfam" id="NF008277">
    <property type="entry name" value="PRK11055.1"/>
    <property type="match status" value="1"/>
</dbReference>
<evidence type="ECO:0000256" key="9">
    <source>
        <dbReference type="ARBA" id="ARBA00022553"/>
    </source>
</evidence>
<comment type="function">
    <text evidence="12">Mutarotase that catalyzes the interconversion of beta-D-galactose and alpha-D-galactose during galactose metabolism. Beta-D-galactose is metabolized in the liver into glucose 1-phosphate, the primary metabolic fuel, by the action of four enzymes that constitute the Leloir pathway: GALM, GALK1 (galactokinase), GALT (galactose-1-phosphate uridylyltransferase) and GALE (UDP-galactose-4'-epimerase). Involved in the maintenance of the equilibrium between the beta- and alpha-anomers of galactose, therefore ensuring a sufficient supply of the alpha-anomer for GALK1. Also active on D-glucose although shows a preference for galactose over glucose.</text>
</comment>
<dbReference type="GO" id="GO:0030246">
    <property type="term" value="F:carbohydrate binding"/>
    <property type="evidence" value="ECO:0007669"/>
    <property type="project" value="InterPro"/>
</dbReference>
<dbReference type="EMBL" id="HBUF01074105">
    <property type="protein sequence ID" value="CAG6630552.1"/>
    <property type="molecule type" value="Transcribed_RNA"/>
</dbReference>